<gene>
    <name evidence="7 16" type="primary">rpoB</name>
    <name evidence="16" type="ORF">CRPAC_p020</name>
</gene>
<dbReference type="Gene3D" id="3.90.1800.10">
    <property type="entry name" value="RNA polymerase alpha subunit dimerisation domain"/>
    <property type="match status" value="1"/>
</dbReference>
<evidence type="ECO:0000259" key="11">
    <source>
        <dbReference type="Pfam" id="PF04560"/>
    </source>
</evidence>
<dbReference type="GO" id="GO:0003899">
    <property type="term" value="F:DNA-directed RNA polymerase activity"/>
    <property type="evidence" value="ECO:0007669"/>
    <property type="project" value="UniProtKB-UniRule"/>
</dbReference>
<dbReference type="InterPro" id="IPR007120">
    <property type="entry name" value="DNA-dir_RNAP_su2_dom"/>
</dbReference>
<dbReference type="Pfam" id="PF04561">
    <property type="entry name" value="RNA_pol_Rpb2_2"/>
    <property type="match status" value="1"/>
</dbReference>
<evidence type="ECO:0000256" key="1">
    <source>
        <dbReference type="ARBA" id="ARBA00006835"/>
    </source>
</evidence>
<dbReference type="AlphaFoldDB" id="D2IS80"/>
<comment type="subunit">
    <text evidence="9">In plastids the minimal PEP RNA polymerase catalytic core is composed of four subunits: alpha, beta, beta', and beta''. When a (nuclear-encoded) sigma factor is associated with the core the holoenzyme is formed, which can initiate transcription.</text>
</comment>
<feature type="domain" description="RNA polymerase Rpb2" evidence="11">
    <location>
        <begin position="978"/>
        <end position="1052"/>
    </location>
</feature>
<dbReference type="PROSITE" id="PS01166">
    <property type="entry name" value="RNA_POL_BETA"/>
    <property type="match status" value="1"/>
</dbReference>
<dbReference type="GO" id="GO:0006351">
    <property type="term" value="P:DNA-templated transcription"/>
    <property type="evidence" value="ECO:0007669"/>
    <property type="project" value="UniProtKB-UniRule"/>
</dbReference>
<comment type="catalytic activity">
    <reaction evidence="6 7 9">
        <text>RNA(n) + a ribonucleoside 5'-triphosphate = RNA(n+1) + diphosphate</text>
        <dbReference type="Rhea" id="RHEA:21248"/>
        <dbReference type="Rhea" id="RHEA-COMP:14527"/>
        <dbReference type="Rhea" id="RHEA-COMP:17342"/>
        <dbReference type="ChEBI" id="CHEBI:33019"/>
        <dbReference type="ChEBI" id="CHEBI:61557"/>
        <dbReference type="ChEBI" id="CHEBI:140395"/>
        <dbReference type="EC" id="2.7.7.6"/>
    </reaction>
</comment>
<evidence type="ECO:0000256" key="2">
    <source>
        <dbReference type="ARBA" id="ARBA00022478"/>
    </source>
</evidence>
<dbReference type="InterPro" id="IPR010243">
    <property type="entry name" value="RNA_pol_bsu_bac"/>
</dbReference>
<dbReference type="Pfam" id="PF04560">
    <property type="entry name" value="RNA_pol_Rpb2_7"/>
    <property type="match status" value="1"/>
</dbReference>
<dbReference type="InterPro" id="IPR037034">
    <property type="entry name" value="RNA_pol_Rpb2_2_sf"/>
</dbReference>
<keyword evidence="16" id="KW-0934">Plastid</keyword>
<feature type="domain" description="DNA-directed RNA polymerase subunit 2 hybrid-binding" evidence="10">
    <location>
        <begin position="579"/>
        <end position="976"/>
    </location>
</feature>
<name>D2IS80_9CRYP</name>
<dbReference type="Pfam" id="PF04565">
    <property type="entry name" value="RNA_pol_Rpb2_3"/>
    <property type="match status" value="1"/>
</dbReference>
<evidence type="ECO:0000256" key="6">
    <source>
        <dbReference type="ARBA" id="ARBA00048552"/>
    </source>
</evidence>
<evidence type="ECO:0000256" key="4">
    <source>
        <dbReference type="ARBA" id="ARBA00022695"/>
    </source>
</evidence>
<dbReference type="GO" id="GO:0000428">
    <property type="term" value="C:DNA-directed RNA polymerase complex"/>
    <property type="evidence" value="ECO:0007669"/>
    <property type="project" value="UniProtKB-KW"/>
</dbReference>
<evidence type="ECO:0000256" key="3">
    <source>
        <dbReference type="ARBA" id="ARBA00022679"/>
    </source>
</evidence>
<accession>D2IS80</accession>
<dbReference type="InterPro" id="IPR019462">
    <property type="entry name" value="DNA-dir_RNA_pol_bsu_external_1"/>
</dbReference>
<dbReference type="Gene3D" id="3.90.1100.10">
    <property type="match status" value="1"/>
</dbReference>
<feature type="domain" description="RNA polymerase Rpb2" evidence="12">
    <location>
        <begin position="127"/>
        <end position="310"/>
    </location>
</feature>
<feature type="domain" description="RNA polymerase Rpb2" evidence="14">
    <location>
        <begin position="369"/>
        <end position="437"/>
    </location>
</feature>
<dbReference type="Pfam" id="PF04563">
    <property type="entry name" value="RNA_pol_Rpb2_1"/>
    <property type="match status" value="1"/>
</dbReference>
<dbReference type="NCBIfam" id="TIGR02013">
    <property type="entry name" value="rpoB"/>
    <property type="match status" value="1"/>
</dbReference>
<dbReference type="Gene3D" id="2.40.270.10">
    <property type="entry name" value="DNA-directed RNA polymerase, subunit 2, domain 6"/>
    <property type="match status" value="1"/>
</dbReference>
<dbReference type="CDD" id="cd00653">
    <property type="entry name" value="RNA_pol_B_RPB2"/>
    <property type="match status" value="1"/>
</dbReference>
<evidence type="ECO:0000256" key="5">
    <source>
        <dbReference type="ARBA" id="ARBA00023163"/>
    </source>
</evidence>
<geneLocation type="plastid" evidence="16"/>
<dbReference type="Pfam" id="PF00562">
    <property type="entry name" value="RNA_pol_Rpb2_6"/>
    <property type="match status" value="1"/>
</dbReference>
<evidence type="ECO:0000256" key="8">
    <source>
        <dbReference type="RuleBase" id="RU000434"/>
    </source>
</evidence>
<dbReference type="Gene3D" id="2.40.50.150">
    <property type="match status" value="1"/>
</dbReference>
<evidence type="ECO:0000259" key="10">
    <source>
        <dbReference type="Pfam" id="PF00562"/>
    </source>
</evidence>
<dbReference type="InterPro" id="IPR007641">
    <property type="entry name" value="RNA_pol_Rpb2_7"/>
</dbReference>
<evidence type="ECO:0000259" key="15">
    <source>
        <dbReference type="Pfam" id="PF10385"/>
    </source>
</evidence>
<sequence length="1071" mass="120682">MTTNDPYHLRLPNLTELQRSSFCWLLQEGLAEVIRNFSPISNSEENLEIHILSDKYKLKYPKNNPSEAIRKNSTYCTEIHIPVIIVNKEKKVTKEQEICFGELPLMTERGTFIINGTERVIINQIIRSPGIYYTIHTNSQKDKTYSGNLISNRGAWIKFELDKHGLIWARIDKSRRVLIHIFLKALGLTDLDIYHGVKNPNLLKKTFCLKGNSMPEAAFIELSSKFIATDEESLAEGQEIIYSRFFDPKRYDLGKVGRYKLNKKLQLSVPRSITVLTPQDILACIDYLINLKLSLNEPDNIDHLSNRRVRSVGELLQNQIRIGLQRLEKFTREQMISCAKDTTDANSLLNPKPIQASIREFFGSSQLSQFMDQTNPLAEITHKRRISALGLGGLHRDRIGSSVRDIHPSHYGRICPIETPEGQNAGLIGVLSIYARVNTYGFLETPFNKIVNSREIQNNSPTYLTADQEDLLYIAPADTITNLKGQIQKHTLTAKHQQEFIQILTTKTNWKPVSPIQTISIATSLIPFLEHNDANRSLMGSNMQRQAVPLLFPEKPLVGTGFEAQIARDSKTVVTSLTKGNVTYVSSKKVCIENTRGIEICYHLQKYERTNQDTCINQKPLVWYGDSIIKGQVIADGLATEGGELALGQNVLVAYMPWEGYNYEDAILVSDRLIYDNVYTSVHIEKYEIEARRTKLGHEEITKKVPNTSSHLLRNLDKNGIIARGSWVEGGDVLVGKITPKKDAEQPLLSKLMKAILVEKIREVKDTSLRMPDNNAGRILDVRVLTKKSSDEISTGANIMVRIYVAQTRKLKVGDKMAGRHGNKGIVSKILPRQDMPYLPDGTPIDIVLNPLGVPSRMNVGQIFECLLGLAAEHLGKRFRILPFDEMQGREASRVLINNSLLDAKLKTGKNWLFSLDHPGKMILYDGRTGEPFKNPITVGVSYILKLAHLVDDKMHARSTGPYSLVTQQPLGGKAQHGGQRLGEMEVWALEAYGASYTLQEFLTIKSDDMEGRNEALRAMIKGTPMPKPRTPESFKVLLKELLSLGLDVTAHKTNQQHKGIKNTKTQDQQK</sequence>
<evidence type="ECO:0000256" key="9">
    <source>
        <dbReference type="RuleBase" id="RU363031"/>
    </source>
</evidence>
<dbReference type="GO" id="GO:0003677">
    <property type="term" value="F:DNA binding"/>
    <property type="evidence" value="ECO:0007669"/>
    <property type="project" value="UniProtKB-UniRule"/>
</dbReference>
<dbReference type="Pfam" id="PF10385">
    <property type="entry name" value="RNA_pol_Rpb2_45"/>
    <property type="match status" value="1"/>
</dbReference>
<keyword evidence="4 7" id="KW-0548">Nucleotidyltransferase</keyword>
<dbReference type="Gene3D" id="2.40.50.100">
    <property type="match status" value="1"/>
</dbReference>
<dbReference type="SUPFAM" id="SSF64484">
    <property type="entry name" value="beta and beta-prime subunits of DNA dependent RNA-polymerase"/>
    <property type="match status" value="1"/>
</dbReference>
<keyword evidence="3 7" id="KW-0808">Transferase</keyword>
<protein>
    <recommendedName>
        <fullName evidence="7 9">DNA-directed RNA polymerase subunit beta</fullName>
        <shortName evidence="7">RNAP subunit beta</shortName>
        <ecNumber evidence="7 9">2.7.7.6</ecNumber>
    </recommendedName>
    <alternativeName>
        <fullName evidence="7">RNA polymerase subunit beta</fullName>
    </alternativeName>
    <alternativeName>
        <fullName evidence="7">Transcriptase subunit beta</fullName>
    </alternativeName>
</protein>
<reference evidence="16" key="1">
    <citation type="journal article" date="2009" name="Genome Biol. Evol.">
        <title>The complete plastid genome sequence of the secondarily nonphotosynthetic alga Cryptomonas paramecium: reduction, compaction, and accelerated evolutionary rate.</title>
        <authorList>
            <person name="Donaher N."/>
            <person name="Tanifuji G."/>
            <person name="Onodera N.T."/>
            <person name="Malfatti S.A."/>
            <person name="Chain P.S."/>
            <person name="Hara Y."/>
            <person name="Archibald J.M."/>
        </authorList>
    </citation>
    <scope>NUCLEOTIDE SEQUENCE</scope>
    <source>
        <strain evidence="16">CCAP977/2a</strain>
    </source>
</reference>
<evidence type="ECO:0000259" key="14">
    <source>
        <dbReference type="Pfam" id="PF04565"/>
    </source>
</evidence>
<dbReference type="InterPro" id="IPR037033">
    <property type="entry name" value="DNA-dir_RNAP_su2_hyb_sf"/>
</dbReference>
<dbReference type="Gene3D" id="2.30.150.10">
    <property type="entry name" value="DNA-directed RNA polymerase, beta subunit, external 1 domain"/>
    <property type="match status" value="1"/>
</dbReference>
<dbReference type="InterPro" id="IPR007121">
    <property type="entry name" value="RNA_pol_bsu_CS"/>
</dbReference>
<dbReference type="InterPro" id="IPR007644">
    <property type="entry name" value="RNA_pol_bsu_protrusion"/>
</dbReference>
<comment type="subunit">
    <text evidence="7">The RNAP catalytic core consists of 2 alpha, 1 beta, 1 beta' and 1 omega subunit. When a sigma factor is associated with the core the holoenzyme is formed, which can initiate transcription.</text>
</comment>
<dbReference type="Gene3D" id="3.90.1110.10">
    <property type="entry name" value="RNA polymerase Rpb2, domain 2"/>
    <property type="match status" value="1"/>
</dbReference>
<dbReference type="InterPro" id="IPR014724">
    <property type="entry name" value="RNA_pol_RPB2_OB-fold"/>
</dbReference>
<dbReference type="HAMAP" id="MF_01321">
    <property type="entry name" value="RNApol_bact_RpoB"/>
    <property type="match status" value="1"/>
</dbReference>
<dbReference type="EMBL" id="GQ358203">
    <property type="protein sequence ID" value="ACT46772.1"/>
    <property type="molecule type" value="Genomic_DNA"/>
</dbReference>
<dbReference type="PANTHER" id="PTHR20856">
    <property type="entry name" value="DNA-DIRECTED RNA POLYMERASE I SUBUNIT 2"/>
    <property type="match status" value="1"/>
</dbReference>
<evidence type="ECO:0000313" key="16">
    <source>
        <dbReference type="EMBL" id="ACT46772.1"/>
    </source>
</evidence>
<feature type="domain" description="RNA polymerase beta subunit protrusion" evidence="13">
    <location>
        <begin position="21"/>
        <end position="346"/>
    </location>
</feature>
<evidence type="ECO:0000259" key="13">
    <source>
        <dbReference type="Pfam" id="PF04563"/>
    </source>
</evidence>
<organism evidence="16">
    <name type="scientific">Cryptomonas paramaecium</name>
    <dbReference type="NCBI Taxonomy" id="2898"/>
    <lineage>
        <taxon>Eukaryota</taxon>
        <taxon>Cryptophyceae</taxon>
        <taxon>Cryptomonadales</taxon>
        <taxon>Cryptomonadaceae</taxon>
        <taxon>Cryptomonas</taxon>
    </lineage>
</organism>
<dbReference type="GeneID" id="8715182"/>
<feature type="domain" description="DNA-directed RNA polymerase beta subunit external 1" evidence="15">
    <location>
        <begin position="450"/>
        <end position="503"/>
    </location>
</feature>
<dbReference type="RefSeq" id="YP_003359236.1">
    <property type="nucleotide sequence ID" value="NC_013703.1"/>
</dbReference>
<dbReference type="GO" id="GO:0032549">
    <property type="term" value="F:ribonucleoside binding"/>
    <property type="evidence" value="ECO:0007669"/>
    <property type="project" value="InterPro"/>
</dbReference>
<comment type="function">
    <text evidence="7 9">DNA-dependent RNA polymerase catalyzes the transcription of DNA into RNA using the four ribonucleoside triphosphates as substrates.</text>
</comment>
<dbReference type="InterPro" id="IPR042107">
    <property type="entry name" value="DNA-dir_RNA_pol_bsu_ext_1_sf"/>
</dbReference>
<proteinExistence type="inferred from homology"/>
<dbReference type="InterPro" id="IPR007642">
    <property type="entry name" value="RNA_pol_Rpb2_2"/>
</dbReference>
<keyword evidence="5 7" id="KW-0804">Transcription</keyword>
<dbReference type="NCBIfam" id="NF001616">
    <property type="entry name" value="PRK00405.1"/>
    <property type="match status" value="1"/>
</dbReference>
<dbReference type="InterPro" id="IPR015712">
    <property type="entry name" value="DNA-dir_RNA_pol_su2"/>
</dbReference>
<dbReference type="EC" id="2.7.7.6" evidence="7 9"/>
<evidence type="ECO:0000256" key="7">
    <source>
        <dbReference type="HAMAP-Rule" id="MF_01321"/>
    </source>
</evidence>
<comment type="similarity">
    <text evidence="1 7 8">Belongs to the RNA polymerase beta chain family.</text>
</comment>
<evidence type="ECO:0000259" key="12">
    <source>
        <dbReference type="Pfam" id="PF04561"/>
    </source>
</evidence>
<keyword evidence="2 7" id="KW-0240">DNA-directed RNA polymerase</keyword>
<dbReference type="InterPro" id="IPR007645">
    <property type="entry name" value="RNA_pol_Rpb2_3"/>
</dbReference>